<dbReference type="CDD" id="cd18805">
    <property type="entry name" value="SF2_C_suv3"/>
    <property type="match status" value="1"/>
</dbReference>
<reference evidence="16" key="3">
    <citation type="submission" date="2025-08" db="UniProtKB">
        <authorList>
            <consortium name="Ensembl"/>
        </authorList>
    </citation>
    <scope>IDENTIFICATION</scope>
</reference>
<organism evidence="16 17">
    <name type="scientific">Ciona intestinalis</name>
    <name type="common">Transparent sea squirt</name>
    <name type="synonym">Ascidia intestinalis</name>
    <dbReference type="NCBI Taxonomy" id="7719"/>
    <lineage>
        <taxon>Eukaryota</taxon>
        <taxon>Metazoa</taxon>
        <taxon>Chordata</taxon>
        <taxon>Tunicata</taxon>
        <taxon>Ascidiacea</taxon>
        <taxon>Phlebobranchia</taxon>
        <taxon>Cionidae</taxon>
        <taxon>Ciona</taxon>
    </lineage>
</organism>
<dbReference type="GO" id="GO:0003724">
    <property type="term" value="F:RNA helicase activity"/>
    <property type="evidence" value="ECO:0007669"/>
    <property type="project" value="UniProtKB-EC"/>
</dbReference>
<dbReference type="FunFam" id="3.40.50.300:FF:000446">
    <property type="entry name" value="ATP-dependent RNA helicase SUPV3L1, mitochondrial"/>
    <property type="match status" value="1"/>
</dbReference>
<evidence type="ECO:0000256" key="14">
    <source>
        <dbReference type="ARBA" id="ARBA00047984"/>
    </source>
</evidence>
<dbReference type="InterPro" id="IPR014001">
    <property type="entry name" value="Helicase_ATP-bd"/>
</dbReference>
<dbReference type="Pfam" id="PF18114">
    <property type="entry name" value="Suv3_N"/>
    <property type="match status" value="1"/>
</dbReference>
<dbReference type="InterPro" id="IPR041453">
    <property type="entry name" value="Suv3_N"/>
</dbReference>
<comment type="subcellular location">
    <subcellularLocation>
        <location evidence="3">Mitochondrion matrix</location>
    </subcellularLocation>
</comment>
<dbReference type="SMART" id="SM00490">
    <property type="entry name" value="HELICc"/>
    <property type="match status" value="1"/>
</dbReference>
<evidence type="ECO:0000256" key="1">
    <source>
        <dbReference type="ARBA" id="ARBA00001936"/>
    </source>
</evidence>
<comment type="catalytic activity">
    <reaction evidence="14">
        <text>ATP + H2O = ADP + phosphate + H(+)</text>
        <dbReference type="Rhea" id="RHEA:13065"/>
        <dbReference type="ChEBI" id="CHEBI:15377"/>
        <dbReference type="ChEBI" id="CHEBI:15378"/>
        <dbReference type="ChEBI" id="CHEBI:30616"/>
        <dbReference type="ChEBI" id="CHEBI:43474"/>
        <dbReference type="ChEBI" id="CHEBI:456216"/>
        <dbReference type="EC" id="3.6.4.13"/>
    </reaction>
</comment>
<evidence type="ECO:0000313" key="16">
    <source>
        <dbReference type="Ensembl" id="ENSCINP00000016544.3"/>
    </source>
</evidence>
<dbReference type="InterPro" id="IPR050699">
    <property type="entry name" value="RNA-DNA_Helicase"/>
</dbReference>
<keyword evidence="10" id="KW-0067">ATP-binding</keyword>
<evidence type="ECO:0000256" key="5">
    <source>
        <dbReference type="ARBA" id="ARBA00012552"/>
    </source>
</evidence>
<keyword evidence="17" id="KW-1185">Reference proteome</keyword>
<evidence type="ECO:0000256" key="6">
    <source>
        <dbReference type="ARBA" id="ARBA00021960"/>
    </source>
</evidence>
<dbReference type="GO" id="GO:0005524">
    <property type="term" value="F:ATP binding"/>
    <property type="evidence" value="ECO:0007669"/>
    <property type="project" value="UniProtKB-KW"/>
</dbReference>
<keyword evidence="11" id="KW-0809">Transit peptide</keyword>
<dbReference type="Gene3D" id="1.20.58.1080">
    <property type="match status" value="1"/>
</dbReference>
<dbReference type="CDD" id="cd17913">
    <property type="entry name" value="DEXQc_Suv3"/>
    <property type="match status" value="1"/>
</dbReference>
<dbReference type="Pfam" id="PF12513">
    <property type="entry name" value="SUV3_C"/>
    <property type="match status" value="1"/>
</dbReference>
<dbReference type="GO" id="GO:0000965">
    <property type="term" value="P:mitochondrial RNA 3'-end processing"/>
    <property type="evidence" value="ECO:0000318"/>
    <property type="project" value="GO_Central"/>
</dbReference>
<accession>F6Z672</accession>
<dbReference type="InterPro" id="IPR001650">
    <property type="entry name" value="Helicase_C-like"/>
</dbReference>
<dbReference type="Pfam" id="PF22527">
    <property type="entry name" value="DEXQc_Suv3"/>
    <property type="match status" value="1"/>
</dbReference>
<reference evidence="16" key="2">
    <citation type="journal article" date="2008" name="Genome Biol.">
        <title>Improved genome assembly and evidence-based global gene model set for the chordate Ciona intestinalis: new insight into intron and operon populations.</title>
        <authorList>
            <person name="Satou Y."/>
            <person name="Mineta K."/>
            <person name="Ogasawara M."/>
            <person name="Sasakura Y."/>
            <person name="Shoguchi E."/>
            <person name="Ueno K."/>
            <person name="Yamada L."/>
            <person name="Matsumoto J."/>
            <person name="Wasserscheid J."/>
            <person name="Dewar K."/>
            <person name="Wiley G.B."/>
            <person name="Macmil S.L."/>
            <person name="Roe B.A."/>
            <person name="Zeller R.W."/>
            <person name="Hastings K.E."/>
            <person name="Lemaire P."/>
            <person name="Lindquist E."/>
            <person name="Endo T."/>
            <person name="Hotta K."/>
            <person name="Inaba K."/>
        </authorList>
    </citation>
    <scope>NUCLEOTIDE SEQUENCE [LARGE SCALE GENOMIC DNA]</scope>
    <source>
        <strain evidence="16">wild type</strain>
    </source>
</reference>
<keyword evidence="7" id="KW-0547">Nucleotide-binding</keyword>
<evidence type="ECO:0000259" key="15">
    <source>
        <dbReference type="PROSITE" id="PS51194"/>
    </source>
</evidence>
<dbReference type="InParanoid" id="F6Z672"/>
<evidence type="ECO:0000256" key="13">
    <source>
        <dbReference type="ARBA" id="ARBA00031873"/>
    </source>
</evidence>
<dbReference type="FunFam" id="1.20.272.40:FF:000003">
    <property type="entry name" value="ATP-dependent RNA helicase SUV3L, mitochondrial"/>
    <property type="match status" value="1"/>
</dbReference>
<dbReference type="GO" id="GO:0005759">
    <property type="term" value="C:mitochondrial matrix"/>
    <property type="evidence" value="ECO:0007669"/>
    <property type="project" value="UniProtKB-SubCell"/>
</dbReference>
<dbReference type="AlphaFoldDB" id="F6Z672"/>
<dbReference type="Pfam" id="PF00271">
    <property type="entry name" value="Helicase_C"/>
    <property type="match status" value="1"/>
</dbReference>
<dbReference type="HOGENOM" id="CLU_010647_3_2_1"/>
<dbReference type="PANTHER" id="PTHR12131:SF1">
    <property type="entry name" value="ATP-DEPENDENT RNA HELICASE SUPV3L1, MITOCHONDRIAL-RELATED"/>
    <property type="match status" value="1"/>
</dbReference>
<dbReference type="Gene3D" id="3.40.50.300">
    <property type="entry name" value="P-loop containing nucleotide triphosphate hydrolases"/>
    <property type="match status" value="2"/>
</dbReference>
<reference evidence="17" key="1">
    <citation type="journal article" date="2002" name="Science">
        <title>The draft genome of Ciona intestinalis: insights into chordate and vertebrate origins.</title>
        <authorList>
            <person name="Dehal P."/>
            <person name="Satou Y."/>
            <person name="Campbell R.K."/>
            <person name="Chapman J."/>
            <person name="Degnan B."/>
            <person name="De Tomaso A."/>
            <person name="Davidson B."/>
            <person name="Di Gregorio A."/>
            <person name="Gelpke M."/>
            <person name="Goodstein D.M."/>
            <person name="Harafuji N."/>
            <person name="Hastings K.E."/>
            <person name="Ho I."/>
            <person name="Hotta K."/>
            <person name="Huang W."/>
            <person name="Kawashima T."/>
            <person name="Lemaire P."/>
            <person name="Martinez D."/>
            <person name="Meinertzhagen I.A."/>
            <person name="Necula S."/>
            <person name="Nonaka M."/>
            <person name="Putnam N."/>
            <person name="Rash S."/>
            <person name="Saiga H."/>
            <person name="Satake M."/>
            <person name="Terry A."/>
            <person name="Yamada L."/>
            <person name="Wang H.G."/>
            <person name="Awazu S."/>
            <person name="Azumi K."/>
            <person name="Boore J."/>
            <person name="Branno M."/>
            <person name="Chin-Bow S."/>
            <person name="DeSantis R."/>
            <person name="Doyle S."/>
            <person name="Francino P."/>
            <person name="Keys D.N."/>
            <person name="Haga S."/>
            <person name="Hayashi H."/>
            <person name="Hino K."/>
            <person name="Imai K.S."/>
            <person name="Inaba K."/>
            <person name="Kano S."/>
            <person name="Kobayashi K."/>
            <person name="Kobayashi M."/>
            <person name="Lee B.I."/>
            <person name="Makabe K.W."/>
            <person name="Manohar C."/>
            <person name="Matassi G."/>
            <person name="Medina M."/>
            <person name="Mochizuki Y."/>
            <person name="Mount S."/>
            <person name="Morishita T."/>
            <person name="Miura S."/>
            <person name="Nakayama A."/>
            <person name="Nishizaka S."/>
            <person name="Nomoto H."/>
            <person name="Ohta F."/>
            <person name="Oishi K."/>
            <person name="Rigoutsos I."/>
            <person name="Sano M."/>
            <person name="Sasaki A."/>
            <person name="Sasakura Y."/>
            <person name="Shoguchi E."/>
            <person name="Shin-i T."/>
            <person name="Spagnuolo A."/>
            <person name="Stainier D."/>
            <person name="Suzuki M.M."/>
            <person name="Tassy O."/>
            <person name="Takatori N."/>
            <person name="Tokuoka M."/>
            <person name="Yagi K."/>
            <person name="Yoshizaki F."/>
            <person name="Wada S."/>
            <person name="Zhang C."/>
            <person name="Hyatt P.D."/>
            <person name="Larimer F."/>
            <person name="Detter C."/>
            <person name="Doggett N."/>
            <person name="Glavina T."/>
            <person name="Hawkins T."/>
            <person name="Richardson P."/>
            <person name="Lucas S."/>
            <person name="Kohara Y."/>
            <person name="Levine M."/>
            <person name="Satoh N."/>
            <person name="Rokhsar D.S."/>
        </authorList>
    </citation>
    <scope>NUCLEOTIDE SEQUENCE [LARGE SCALE GENOMIC DNA]</scope>
</reference>
<comment type="cofactor">
    <cofactor evidence="1">
        <name>Mn(2+)</name>
        <dbReference type="ChEBI" id="CHEBI:29035"/>
    </cofactor>
</comment>
<dbReference type="OMA" id="QPANWYT"/>
<reference evidence="16" key="4">
    <citation type="submission" date="2025-09" db="UniProtKB">
        <authorList>
            <consortium name="Ensembl"/>
        </authorList>
    </citation>
    <scope>IDENTIFICATION</scope>
</reference>
<evidence type="ECO:0000256" key="11">
    <source>
        <dbReference type="ARBA" id="ARBA00022946"/>
    </source>
</evidence>
<dbReference type="InterPro" id="IPR044774">
    <property type="entry name" value="Suv3_DEXQc"/>
</dbReference>
<dbReference type="FunFam" id="1.20.58.1080:FF:000001">
    <property type="entry name" value="ATP-dependent RNA helicase SUPV3L1, mitochondrial"/>
    <property type="match status" value="1"/>
</dbReference>
<evidence type="ECO:0000256" key="4">
    <source>
        <dbReference type="ARBA" id="ARBA00008708"/>
    </source>
</evidence>
<name>F6Z672_CIOIN</name>
<evidence type="ECO:0000256" key="12">
    <source>
        <dbReference type="ARBA" id="ARBA00023128"/>
    </source>
</evidence>
<keyword evidence="8" id="KW-0378">Hydrolase</keyword>
<dbReference type="EMBL" id="EAAA01002615">
    <property type="status" value="NOT_ANNOTATED_CDS"/>
    <property type="molecule type" value="Genomic_DNA"/>
</dbReference>
<dbReference type="FunFam" id="3.40.50.300:FF:000269">
    <property type="entry name" value="ATP-dependent RNA helicase SUPV3L1, mitochondrial"/>
    <property type="match status" value="1"/>
</dbReference>
<dbReference type="SUPFAM" id="SSF52540">
    <property type="entry name" value="P-loop containing nucleoside triphosphate hydrolases"/>
    <property type="match status" value="1"/>
</dbReference>
<sequence>MSLYCPKLLYVFSRGITSVAKATNRRKLPLSLTVRHFSIAKVVYSKKEDKPEILTEESFVFTLVKPHVFTEVLSSFRTDKKIQLEAKSHGLTKSLFKKVFSSFTKKLARQVSPPPRVHGISSKLYNLDALLPLFIEHGCSVYPSLKQFSDLRTISDISEPTLWYENARSIKRKIVYHAGPTNSGKTHAALQRFYEAKTGVYCSPLRLLAREVCQKARDHGVHCDMITGDDRDYHYHENDQASKVACTVEMTNLFRRYEIAIIDEIQMLSDMERGWAWTRAFLGVCAPEIHVCGEARAVDIVRQLADECNDSFEVVTYKRLGKLRVKKHPVESFNNLKPGDCIICFNKSRIYSYQKKLNSLGINSAIIYGSLPPRTKLEQAKKFNDKDHPCNVLITTDAIGMGLNLNIRRIIFSDLYKTTLTKGGRRELKQLTTSHALQIAGRAGRFNSQYKDGEVTSLSSKHMPLLHKLLRQTAPEIKVAGLHPTFELLAEFANVLNTKSLSEVIVMFIGMCEMNEKLFFLCSLKECHDIAEYLEDANACRGISLRDMYTFCSSPISSGNKEVLSVLAAFVNSYANNVAVTEQDVKSLLRWPPPQQAKSKTEIERLESLHEVLRLYMWLSYRFKDIFRDMFAIKTMRRHVDRLIQNSV</sequence>
<keyword evidence="12" id="KW-0496">Mitochondrion</keyword>
<keyword evidence="9" id="KW-0347">Helicase</keyword>
<evidence type="ECO:0000256" key="2">
    <source>
        <dbReference type="ARBA" id="ARBA00001946"/>
    </source>
</evidence>
<dbReference type="Proteomes" id="UP000008144">
    <property type="component" value="Chromosome 8"/>
</dbReference>
<evidence type="ECO:0000256" key="3">
    <source>
        <dbReference type="ARBA" id="ARBA00004305"/>
    </source>
</evidence>
<dbReference type="InterPro" id="IPR055206">
    <property type="entry name" value="DEXQc_SUV3"/>
</dbReference>
<protein>
    <recommendedName>
        <fullName evidence="6">ATP-dependent RNA helicase SUPV3L1, mitochondrial</fullName>
        <ecNumber evidence="5">3.6.4.13</ecNumber>
    </recommendedName>
    <alternativeName>
        <fullName evidence="13">Suppressor of var1 3-like protein 1</fullName>
    </alternativeName>
</protein>
<evidence type="ECO:0000313" key="17">
    <source>
        <dbReference type="Proteomes" id="UP000008144"/>
    </source>
</evidence>
<dbReference type="Ensembl" id="ENSCINT00000016544.3">
    <property type="protein sequence ID" value="ENSCINP00000016544.3"/>
    <property type="gene ID" value="ENSCING00000008091.3"/>
</dbReference>
<proteinExistence type="inferred from homology"/>
<comment type="cofactor">
    <cofactor evidence="2">
        <name>Mg(2+)</name>
        <dbReference type="ChEBI" id="CHEBI:18420"/>
    </cofactor>
</comment>
<evidence type="ECO:0000256" key="9">
    <source>
        <dbReference type="ARBA" id="ARBA00022806"/>
    </source>
</evidence>
<dbReference type="GeneTree" id="ENSGT00390000003100"/>
<dbReference type="STRING" id="7719.ENSCINP00000016544"/>
<evidence type="ECO:0000256" key="10">
    <source>
        <dbReference type="ARBA" id="ARBA00022840"/>
    </source>
</evidence>
<feature type="domain" description="Helicase C-terminal" evidence="15">
    <location>
        <begin position="328"/>
        <end position="490"/>
    </location>
</feature>
<dbReference type="GO" id="GO:0045025">
    <property type="term" value="C:mitochondrial degradosome"/>
    <property type="evidence" value="ECO:0000318"/>
    <property type="project" value="GO_Central"/>
</dbReference>
<evidence type="ECO:0000256" key="8">
    <source>
        <dbReference type="ARBA" id="ARBA00022801"/>
    </source>
</evidence>
<dbReference type="PANTHER" id="PTHR12131">
    <property type="entry name" value="ATP-DEPENDENT RNA AND DNA HELICASE"/>
    <property type="match status" value="1"/>
</dbReference>
<dbReference type="SMART" id="SM00487">
    <property type="entry name" value="DEXDc"/>
    <property type="match status" value="1"/>
</dbReference>
<dbReference type="FunCoup" id="F6Z672">
    <property type="interactions" value="204"/>
</dbReference>
<dbReference type="Pfam" id="PF18147">
    <property type="entry name" value="Suv3_C_1"/>
    <property type="match status" value="1"/>
</dbReference>
<dbReference type="Gene3D" id="1.20.272.40">
    <property type="match status" value="1"/>
</dbReference>
<comment type="similarity">
    <text evidence="4">Belongs to the helicase family.</text>
</comment>
<dbReference type="InterPro" id="IPR022192">
    <property type="entry name" value="SUV3_C"/>
</dbReference>
<dbReference type="Gene3D" id="1.10.1740.140">
    <property type="match status" value="1"/>
</dbReference>
<dbReference type="EC" id="3.6.4.13" evidence="5"/>
<dbReference type="PROSITE" id="PS51194">
    <property type="entry name" value="HELICASE_CTER"/>
    <property type="match status" value="1"/>
</dbReference>
<dbReference type="GO" id="GO:0016787">
    <property type="term" value="F:hydrolase activity"/>
    <property type="evidence" value="ECO:0007669"/>
    <property type="project" value="UniProtKB-KW"/>
</dbReference>
<dbReference type="InterPro" id="IPR041082">
    <property type="entry name" value="Suv3_C_1"/>
</dbReference>
<dbReference type="InterPro" id="IPR027417">
    <property type="entry name" value="P-loop_NTPase"/>
</dbReference>
<evidence type="ECO:0000256" key="7">
    <source>
        <dbReference type="ARBA" id="ARBA00022741"/>
    </source>
</evidence>